<reference evidence="1" key="1">
    <citation type="journal article" date="2021" name="Front. Microbiol.">
        <title>Comprehensive Comparative Genomics and Phenotyping of Methylobacterium Species.</title>
        <authorList>
            <person name="Alessa O."/>
            <person name="Ogura Y."/>
            <person name="Fujitani Y."/>
            <person name="Takami H."/>
            <person name="Hayashi T."/>
            <person name="Sahin N."/>
            <person name="Tani A."/>
        </authorList>
    </citation>
    <scope>NUCLEOTIDE SEQUENCE</scope>
    <source>
        <strain evidence="1">DSM 17168</strain>
    </source>
</reference>
<comment type="caution">
    <text evidence="1">The sequence shown here is derived from an EMBL/GenBank/DDBJ whole genome shotgun (WGS) entry which is preliminary data.</text>
</comment>
<proteinExistence type="predicted"/>
<name>A0ABQ4SK78_9HYPH</name>
<evidence type="ECO:0000313" key="1">
    <source>
        <dbReference type="EMBL" id="GJE03567.1"/>
    </source>
</evidence>
<sequence length="67" mass="7390">MTEADVATCRRALLGVHRLFKNAPTPLLDAYSRVEAPPIAAFVGRWAGRMMGDALKFDATNEWPLMA</sequence>
<evidence type="ECO:0000313" key="2">
    <source>
        <dbReference type="Proteomes" id="UP001055153"/>
    </source>
</evidence>
<gene>
    <name evidence="1" type="ORF">GMJLKIPL_5524</name>
</gene>
<organism evidence="1 2">
    <name type="scientific">Methylobacterium isbiliense</name>
    <dbReference type="NCBI Taxonomy" id="315478"/>
    <lineage>
        <taxon>Bacteria</taxon>
        <taxon>Pseudomonadati</taxon>
        <taxon>Pseudomonadota</taxon>
        <taxon>Alphaproteobacteria</taxon>
        <taxon>Hyphomicrobiales</taxon>
        <taxon>Methylobacteriaceae</taxon>
        <taxon>Methylobacterium</taxon>
    </lineage>
</organism>
<dbReference type="Proteomes" id="UP001055153">
    <property type="component" value="Unassembled WGS sequence"/>
</dbReference>
<reference evidence="1" key="2">
    <citation type="submission" date="2021-08" db="EMBL/GenBank/DDBJ databases">
        <authorList>
            <person name="Tani A."/>
            <person name="Ola A."/>
            <person name="Ogura Y."/>
            <person name="Katsura K."/>
            <person name="Hayashi T."/>
        </authorList>
    </citation>
    <scope>NUCLEOTIDE SEQUENCE</scope>
    <source>
        <strain evidence="1">DSM 17168</strain>
    </source>
</reference>
<dbReference type="RefSeq" id="WP_238240952.1">
    <property type="nucleotide sequence ID" value="NZ_BPQQ01000083.1"/>
</dbReference>
<dbReference type="EMBL" id="BPQQ01000083">
    <property type="protein sequence ID" value="GJE03567.1"/>
    <property type="molecule type" value="Genomic_DNA"/>
</dbReference>
<accession>A0ABQ4SK78</accession>
<protein>
    <submittedName>
        <fullName evidence="1">Uncharacterized protein</fullName>
    </submittedName>
</protein>
<keyword evidence="2" id="KW-1185">Reference proteome</keyword>